<dbReference type="Proteomes" id="UP001151760">
    <property type="component" value="Unassembled WGS sequence"/>
</dbReference>
<keyword evidence="3" id="KW-0808">Transferase</keyword>
<dbReference type="Pfam" id="PF17919">
    <property type="entry name" value="RT_RNaseH_2"/>
    <property type="match status" value="1"/>
</dbReference>
<dbReference type="SUPFAM" id="SSF56672">
    <property type="entry name" value="DNA/RNA polymerases"/>
    <property type="match status" value="1"/>
</dbReference>
<accession>A0ABQ5CMW9</accession>
<dbReference type="InterPro" id="IPR041577">
    <property type="entry name" value="RT_RNaseH_2"/>
</dbReference>
<evidence type="ECO:0000313" key="3">
    <source>
        <dbReference type="EMBL" id="GJT26244.1"/>
    </source>
</evidence>
<keyword evidence="3" id="KW-0548">Nucleotidyltransferase</keyword>
<reference evidence="3" key="1">
    <citation type="journal article" date="2022" name="Int. J. Mol. Sci.">
        <title>Draft Genome of Tanacetum Coccineum: Genomic Comparison of Closely Related Tanacetum-Family Plants.</title>
        <authorList>
            <person name="Yamashiro T."/>
            <person name="Shiraishi A."/>
            <person name="Nakayama K."/>
            <person name="Satake H."/>
        </authorList>
    </citation>
    <scope>NUCLEOTIDE SEQUENCE</scope>
</reference>
<evidence type="ECO:0000259" key="2">
    <source>
        <dbReference type="Pfam" id="PF17919"/>
    </source>
</evidence>
<dbReference type="Gene3D" id="3.10.10.10">
    <property type="entry name" value="HIV Type 1 Reverse Transcriptase, subunit A, domain 1"/>
    <property type="match status" value="1"/>
</dbReference>
<name>A0ABQ5CMW9_9ASTR</name>
<keyword evidence="3" id="KW-0695">RNA-directed DNA polymerase</keyword>
<proteinExistence type="predicted"/>
<evidence type="ECO:0000256" key="1">
    <source>
        <dbReference type="ARBA" id="ARBA00023268"/>
    </source>
</evidence>
<dbReference type="PANTHER" id="PTHR37984:SF5">
    <property type="entry name" value="PROTEIN NYNRIN-LIKE"/>
    <property type="match status" value="1"/>
</dbReference>
<dbReference type="GO" id="GO:0003964">
    <property type="term" value="F:RNA-directed DNA polymerase activity"/>
    <property type="evidence" value="ECO:0007669"/>
    <property type="project" value="UniProtKB-KW"/>
</dbReference>
<feature type="domain" description="Reverse transcriptase/retrotransposon-derived protein RNase H-like" evidence="2">
    <location>
        <begin position="170"/>
        <end position="213"/>
    </location>
</feature>
<keyword evidence="4" id="KW-1185">Reference proteome</keyword>
<dbReference type="Gene3D" id="3.30.70.270">
    <property type="match status" value="1"/>
</dbReference>
<reference evidence="3" key="2">
    <citation type="submission" date="2022-01" db="EMBL/GenBank/DDBJ databases">
        <authorList>
            <person name="Yamashiro T."/>
            <person name="Shiraishi A."/>
            <person name="Satake H."/>
            <person name="Nakayama K."/>
        </authorList>
    </citation>
    <scope>NUCLEOTIDE SEQUENCE</scope>
</reference>
<evidence type="ECO:0000313" key="4">
    <source>
        <dbReference type="Proteomes" id="UP001151760"/>
    </source>
</evidence>
<keyword evidence="1" id="KW-0511">Multifunctional enzyme</keyword>
<comment type="caution">
    <text evidence="3">The sequence shown here is derived from an EMBL/GenBank/DDBJ whole genome shotgun (WGS) entry which is preliminary data.</text>
</comment>
<dbReference type="InterPro" id="IPR050951">
    <property type="entry name" value="Retrovirus_Pol_polyprotein"/>
</dbReference>
<dbReference type="PANTHER" id="PTHR37984">
    <property type="entry name" value="PROTEIN CBG26694"/>
    <property type="match status" value="1"/>
</dbReference>
<gene>
    <name evidence="3" type="ORF">Tco_0906519</name>
</gene>
<protein>
    <submittedName>
        <fullName evidence="3">Reverse transcriptase domain-containing protein</fullName>
    </submittedName>
</protein>
<dbReference type="EMBL" id="BQNB010014276">
    <property type="protein sequence ID" value="GJT26244.1"/>
    <property type="molecule type" value="Genomic_DNA"/>
</dbReference>
<dbReference type="InterPro" id="IPR043502">
    <property type="entry name" value="DNA/RNA_pol_sf"/>
</dbReference>
<organism evidence="3 4">
    <name type="scientific">Tanacetum coccineum</name>
    <dbReference type="NCBI Taxonomy" id="301880"/>
    <lineage>
        <taxon>Eukaryota</taxon>
        <taxon>Viridiplantae</taxon>
        <taxon>Streptophyta</taxon>
        <taxon>Embryophyta</taxon>
        <taxon>Tracheophyta</taxon>
        <taxon>Spermatophyta</taxon>
        <taxon>Magnoliopsida</taxon>
        <taxon>eudicotyledons</taxon>
        <taxon>Gunneridae</taxon>
        <taxon>Pentapetalae</taxon>
        <taxon>asterids</taxon>
        <taxon>campanulids</taxon>
        <taxon>Asterales</taxon>
        <taxon>Asteraceae</taxon>
        <taxon>Asteroideae</taxon>
        <taxon>Anthemideae</taxon>
        <taxon>Anthemidinae</taxon>
        <taxon>Tanacetum</taxon>
    </lineage>
</organism>
<sequence length="214" mass="24766">MKPLPKHLEYAYLEKDSLLPVVISTLLKDDEKKRLYSILKKYKEAFAWQTSDILGINLCFCKHKINFEDDAKPVIQRQCQLNPNMKEVMKKEIIKLLDAGIIYPIKDSPWEVDKAKIDVIAKLPPPTNVKAVRSFLGHAGFYRRFIRDFSKISRSMTKLFEKDSVFDFNEGRIKAFETLKEKLRNAPIMISPDWSQLFELMCDASDFTVGSVLG</sequence>
<dbReference type="InterPro" id="IPR043128">
    <property type="entry name" value="Rev_trsase/Diguanyl_cyclase"/>
</dbReference>